<comment type="caution">
    <text evidence="3">The sequence shown here is derived from an EMBL/GenBank/DDBJ whole genome shotgun (WGS) entry which is preliminary data.</text>
</comment>
<name>A0A8T0EYU1_ARGBR</name>
<feature type="transmembrane region" description="Helical" evidence="2">
    <location>
        <begin position="14"/>
        <end position="38"/>
    </location>
</feature>
<organism evidence="3 4">
    <name type="scientific">Argiope bruennichi</name>
    <name type="common">Wasp spider</name>
    <name type="synonym">Aranea bruennichi</name>
    <dbReference type="NCBI Taxonomy" id="94029"/>
    <lineage>
        <taxon>Eukaryota</taxon>
        <taxon>Metazoa</taxon>
        <taxon>Ecdysozoa</taxon>
        <taxon>Arthropoda</taxon>
        <taxon>Chelicerata</taxon>
        <taxon>Arachnida</taxon>
        <taxon>Araneae</taxon>
        <taxon>Araneomorphae</taxon>
        <taxon>Entelegynae</taxon>
        <taxon>Araneoidea</taxon>
        <taxon>Araneidae</taxon>
        <taxon>Argiope</taxon>
    </lineage>
</organism>
<evidence type="ECO:0000256" key="1">
    <source>
        <dbReference type="SAM" id="MobiDB-lite"/>
    </source>
</evidence>
<sequence length="237" mass="26989">MFSEDRRPRLVHKVLATLISLIFVSFFGYPLLLMISFFFSCKYYPYPIAVLLSYSLLSWVIRKVVSLYKEEESQSALKEQPLDEYKIDHELIQTGLEKAGDLLHSRQTQQNQMLVNPPKLSSFQTQPHQVQEYPPRQSPSANSAMSKTSECPPDASLSTELNSNTNPSQDSENLAHLLQPLQYSTEPLEDIPQFTSNVSSASGTSTSSNLRRKRQKPKAVLFHKPKQRKKKKTTPQS</sequence>
<evidence type="ECO:0000313" key="3">
    <source>
        <dbReference type="EMBL" id="KAF8782767.1"/>
    </source>
</evidence>
<keyword evidence="2" id="KW-0812">Transmembrane</keyword>
<dbReference type="Proteomes" id="UP000807504">
    <property type="component" value="Unassembled WGS sequence"/>
</dbReference>
<gene>
    <name evidence="3" type="ORF">HNY73_013012</name>
</gene>
<evidence type="ECO:0000256" key="2">
    <source>
        <dbReference type="SAM" id="Phobius"/>
    </source>
</evidence>
<reference evidence="3" key="1">
    <citation type="journal article" date="2020" name="bioRxiv">
        <title>Chromosome-level reference genome of the European wasp spider Argiope bruennichi: a resource for studies on range expansion and evolutionary adaptation.</title>
        <authorList>
            <person name="Sheffer M.M."/>
            <person name="Hoppe A."/>
            <person name="Krehenwinkel H."/>
            <person name="Uhl G."/>
            <person name="Kuss A.W."/>
            <person name="Jensen L."/>
            <person name="Jensen C."/>
            <person name="Gillespie R.G."/>
            <person name="Hoff K.J."/>
            <person name="Prost S."/>
        </authorList>
    </citation>
    <scope>NUCLEOTIDE SEQUENCE</scope>
</reference>
<dbReference type="AlphaFoldDB" id="A0A8T0EYU1"/>
<protein>
    <submittedName>
        <fullName evidence="3">Uncharacterized protein</fullName>
    </submittedName>
</protein>
<proteinExistence type="predicted"/>
<feature type="compositionally biased region" description="Basic residues" evidence="1">
    <location>
        <begin position="210"/>
        <end position="237"/>
    </location>
</feature>
<feature type="transmembrane region" description="Helical" evidence="2">
    <location>
        <begin position="44"/>
        <end position="61"/>
    </location>
</feature>
<accession>A0A8T0EYU1</accession>
<reference evidence="3" key="2">
    <citation type="submission" date="2020-06" db="EMBL/GenBank/DDBJ databases">
        <authorList>
            <person name="Sheffer M."/>
        </authorList>
    </citation>
    <scope>NUCLEOTIDE SEQUENCE</scope>
</reference>
<evidence type="ECO:0000313" key="4">
    <source>
        <dbReference type="Proteomes" id="UP000807504"/>
    </source>
</evidence>
<keyword evidence="2" id="KW-0472">Membrane</keyword>
<feature type="region of interest" description="Disordered" evidence="1">
    <location>
        <begin position="118"/>
        <end position="237"/>
    </location>
</feature>
<feature type="compositionally biased region" description="Low complexity" evidence="1">
    <location>
        <begin position="195"/>
        <end position="208"/>
    </location>
</feature>
<feature type="compositionally biased region" description="Polar residues" evidence="1">
    <location>
        <begin position="138"/>
        <end position="149"/>
    </location>
</feature>
<dbReference type="EMBL" id="JABXBU010001863">
    <property type="protein sequence ID" value="KAF8782767.1"/>
    <property type="molecule type" value="Genomic_DNA"/>
</dbReference>
<keyword evidence="4" id="KW-1185">Reference proteome</keyword>
<keyword evidence="2" id="KW-1133">Transmembrane helix</keyword>
<feature type="compositionally biased region" description="Polar residues" evidence="1">
    <location>
        <begin position="156"/>
        <end position="172"/>
    </location>
</feature>
<feature type="compositionally biased region" description="Polar residues" evidence="1">
    <location>
        <begin position="118"/>
        <end position="129"/>
    </location>
</feature>